<dbReference type="Pfam" id="PF13920">
    <property type="entry name" value="zf-C3HC4_3"/>
    <property type="match status" value="1"/>
</dbReference>
<dbReference type="PROSITE" id="PS50089">
    <property type="entry name" value="ZF_RING_2"/>
    <property type="match status" value="1"/>
</dbReference>
<name>A0AAN7KTX4_9MYRT</name>
<proteinExistence type="predicted"/>
<protein>
    <recommendedName>
        <fullName evidence="6">RING-type domain-containing protein</fullName>
    </recommendedName>
</protein>
<dbReference type="PANTHER" id="PTHR42647:SF5">
    <property type="entry name" value="SBP (S-RIBONUCLEASE BINDING PROTEIN) FAMILY PROTEIN"/>
    <property type="match status" value="1"/>
</dbReference>
<evidence type="ECO:0000256" key="4">
    <source>
        <dbReference type="PROSITE-ProRule" id="PRU00175"/>
    </source>
</evidence>
<dbReference type="GO" id="GO:0008270">
    <property type="term" value="F:zinc ion binding"/>
    <property type="evidence" value="ECO:0007669"/>
    <property type="project" value="UniProtKB-KW"/>
</dbReference>
<dbReference type="GO" id="GO:0004842">
    <property type="term" value="F:ubiquitin-protein transferase activity"/>
    <property type="evidence" value="ECO:0007669"/>
    <property type="project" value="TreeGrafter"/>
</dbReference>
<dbReference type="PIRSF" id="PIRSF036836">
    <property type="entry name" value="RNase_bind_SBP1"/>
    <property type="match status" value="1"/>
</dbReference>
<sequence>MVVQAQCPPSNVLLLKRNKQEGFWMDCSLQPQPGGGVFLDHHGATGNVIAHPFNLHPQPQPLQFIELSQLHQNPNQNSIVSTGLQLSFNDQRLHHQQGLACEFINSVSSFPSSGDFASHIKQQRDEIDQFLVAQGESLRRALAEKRRRHNREILAAVEEAMAMRMMEKEAEVEKAKRWNAELEVRAAQLALEVQVLQAKARAQEAAAASLQAQLQQAVICSGGQDRATPEEGRGRRGSCGLDTEDAESAYIDPDRLEASGPTCRACRRRAAAAVLLPCRHFILCKECSHVALTCPVCFTPRESMIEVCLS</sequence>
<dbReference type="AlphaFoldDB" id="A0AAN7KTX4"/>
<keyword evidence="3" id="KW-0862">Zinc</keyword>
<dbReference type="PANTHER" id="PTHR42647">
    <property type="entry name" value="SBP (S-RIBONUCLEASE BINDING PROTEIN) FAMILY PROTEIN"/>
    <property type="match status" value="1"/>
</dbReference>
<comment type="caution">
    <text evidence="7">The sequence shown here is derived from an EMBL/GenBank/DDBJ whole genome shotgun (WGS) entry which is preliminary data.</text>
</comment>
<evidence type="ECO:0000256" key="1">
    <source>
        <dbReference type="ARBA" id="ARBA00022723"/>
    </source>
</evidence>
<evidence type="ECO:0000313" key="8">
    <source>
        <dbReference type="Proteomes" id="UP001345219"/>
    </source>
</evidence>
<keyword evidence="2 4" id="KW-0863">Zinc-finger</keyword>
<accession>A0AAN7KTX4</accession>
<feature type="domain" description="RING-type" evidence="6">
    <location>
        <begin position="263"/>
        <end position="297"/>
    </location>
</feature>
<evidence type="ECO:0000256" key="2">
    <source>
        <dbReference type="ARBA" id="ARBA00022771"/>
    </source>
</evidence>
<dbReference type="InterPro" id="IPR001841">
    <property type="entry name" value="Znf_RING"/>
</dbReference>
<dbReference type="Gene3D" id="3.30.40.10">
    <property type="entry name" value="Zinc/RING finger domain, C3HC4 (zinc finger)"/>
    <property type="match status" value="1"/>
</dbReference>
<evidence type="ECO:0000259" key="6">
    <source>
        <dbReference type="PROSITE" id="PS50089"/>
    </source>
</evidence>
<feature type="coiled-coil region" evidence="5">
    <location>
        <begin position="165"/>
        <end position="213"/>
    </location>
</feature>
<dbReference type="Proteomes" id="UP001345219">
    <property type="component" value="Chromosome 24"/>
</dbReference>
<reference evidence="7 8" key="1">
    <citation type="journal article" date="2023" name="Hortic Res">
        <title>Pangenome of water caltrop reveals structural variations and asymmetric subgenome divergence after allopolyploidization.</title>
        <authorList>
            <person name="Zhang X."/>
            <person name="Chen Y."/>
            <person name="Wang L."/>
            <person name="Yuan Y."/>
            <person name="Fang M."/>
            <person name="Shi L."/>
            <person name="Lu R."/>
            <person name="Comes H.P."/>
            <person name="Ma Y."/>
            <person name="Chen Y."/>
            <person name="Huang G."/>
            <person name="Zhou Y."/>
            <person name="Zheng Z."/>
            <person name="Qiu Y."/>
        </authorList>
    </citation>
    <scope>NUCLEOTIDE SEQUENCE [LARGE SCALE GENOMIC DNA]</scope>
    <source>
        <tissue evidence="7">Roots</tissue>
    </source>
</reference>
<dbReference type="InterPro" id="IPR013083">
    <property type="entry name" value="Znf_RING/FYVE/PHD"/>
</dbReference>
<evidence type="ECO:0000256" key="5">
    <source>
        <dbReference type="SAM" id="Coils"/>
    </source>
</evidence>
<evidence type="ECO:0000256" key="3">
    <source>
        <dbReference type="ARBA" id="ARBA00022833"/>
    </source>
</evidence>
<keyword evidence="8" id="KW-1185">Reference proteome</keyword>
<keyword evidence="1" id="KW-0479">Metal-binding</keyword>
<dbReference type="EMBL" id="JAXIOK010000005">
    <property type="protein sequence ID" value="KAK4769750.1"/>
    <property type="molecule type" value="Genomic_DNA"/>
</dbReference>
<evidence type="ECO:0000313" key="7">
    <source>
        <dbReference type="EMBL" id="KAK4769750.1"/>
    </source>
</evidence>
<keyword evidence="5" id="KW-0175">Coiled coil</keyword>
<organism evidence="7 8">
    <name type="scientific">Trapa incisa</name>
    <dbReference type="NCBI Taxonomy" id="236973"/>
    <lineage>
        <taxon>Eukaryota</taxon>
        <taxon>Viridiplantae</taxon>
        <taxon>Streptophyta</taxon>
        <taxon>Embryophyta</taxon>
        <taxon>Tracheophyta</taxon>
        <taxon>Spermatophyta</taxon>
        <taxon>Magnoliopsida</taxon>
        <taxon>eudicotyledons</taxon>
        <taxon>Gunneridae</taxon>
        <taxon>Pentapetalae</taxon>
        <taxon>rosids</taxon>
        <taxon>malvids</taxon>
        <taxon>Myrtales</taxon>
        <taxon>Lythraceae</taxon>
        <taxon>Trapa</taxon>
    </lineage>
</organism>
<gene>
    <name evidence="7" type="ORF">SAY87_030282</name>
</gene>